<dbReference type="Gene3D" id="3.50.50.100">
    <property type="match status" value="1"/>
</dbReference>
<name>A0A336JS63_9BRAD</name>
<evidence type="ECO:0000313" key="2">
    <source>
        <dbReference type="EMBL" id="SSW92410.1"/>
    </source>
</evidence>
<evidence type="ECO:0000313" key="3">
    <source>
        <dbReference type="Proteomes" id="UP000252631"/>
    </source>
</evidence>
<dbReference type="AlphaFoldDB" id="A0A336JS63"/>
<dbReference type="EMBL" id="UFQQ01000019">
    <property type="protein sequence ID" value="SSW92410.1"/>
    <property type="molecule type" value="Genomic_DNA"/>
</dbReference>
<sequence>MPPRYVDRSSSGVWVHNAKIALEKYFMRKMSRGESEPFYEKAMLDILGIGKLKKTTESV</sequence>
<gene>
    <name evidence="1" type="ORF">BJ125_11980</name>
    <name evidence="2" type="ORF">SAMN05892882_11980</name>
</gene>
<evidence type="ECO:0000313" key="4">
    <source>
        <dbReference type="Proteomes" id="UP000256343"/>
    </source>
</evidence>
<reference evidence="1 4" key="2">
    <citation type="submission" date="2018-07" db="EMBL/GenBank/DDBJ databases">
        <title>Genomic Encyclopedia of Archaeal and Bacterial Type Strains, Phase II (KMG-II): from individual species to whole genera.</title>
        <authorList>
            <person name="Goeker M."/>
        </authorList>
    </citation>
    <scope>NUCLEOTIDE SEQUENCE [LARGE SCALE GENOMIC DNA]</scope>
    <source>
        <strain evidence="1 4">JA575</strain>
    </source>
</reference>
<dbReference type="Proteomes" id="UP000256343">
    <property type="component" value="Unassembled WGS sequence"/>
</dbReference>
<proteinExistence type="predicted"/>
<dbReference type="RefSeq" id="WP_347337902.1">
    <property type="nucleotide sequence ID" value="NZ_QRDT01000019.1"/>
</dbReference>
<keyword evidence="4" id="KW-1185">Reference proteome</keyword>
<evidence type="ECO:0000313" key="1">
    <source>
        <dbReference type="EMBL" id="RED29211.1"/>
    </source>
</evidence>
<reference evidence="2 3" key="1">
    <citation type="submission" date="2017-08" db="EMBL/GenBank/DDBJ databases">
        <authorList>
            <person name="de Groot N.N."/>
        </authorList>
    </citation>
    <scope>NUCLEOTIDE SEQUENCE [LARGE SCALE GENOMIC DNA]</scope>
    <source>
        <strain evidence="2 3">JA575</strain>
    </source>
</reference>
<protein>
    <submittedName>
        <fullName evidence="2">Uncharacterized protein</fullName>
    </submittedName>
</protein>
<dbReference type="EMBL" id="QRDT01000019">
    <property type="protein sequence ID" value="RED29211.1"/>
    <property type="molecule type" value="Genomic_DNA"/>
</dbReference>
<accession>A0A336JS63</accession>
<organism evidence="2 3">
    <name type="scientific">Rhodopseudomonas pentothenatexigens</name>
    <dbReference type="NCBI Taxonomy" id="999699"/>
    <lineage>
        <taxon>Bacteria</taxon>
        <taxon>Pseudomonadati</taxon>
        <taxon>Pseudomonadota</taxon>
        <taxon>Alphaproteobacteria</taxon>
        <taxon>Hyphomicrobiales</taxon>
        <taxon>Nitrobacteraceae</taxon>
        <taxon>Rhodopseudomonas</taxon>
    </lineage>
</organism>
<dbReference type="Proteomes" id="UP000252631">
    <property type="component" value="Unassembled WGS sequence"/>
</dbReference>